<dbReference type="GO" id="GO:0006424">
    <property type="term" value="P:glutamyl-tRNA aminoacylation"/>
    <property type="evidence" value="ECO:0007669"/>
    <property type="project" value="UniProtKB-UniRule"/>
</dbReference>
<dbReference type="PANTHER" id="PTHR43311">
    <property type="entry name" value="GLUTAMATE--TRNA LIGASE"/>
    <property type="match status" value="1"/>
</dbReference>
<comment type="similarity">
    <text evidence="1 8">Belongs to the class-I aminoacyl-tRNA synthetase family. Glutamate--tRNA ligase type 1 subfamily.</text>
</comment>
<evidence type="ECO:0000256" key="5">
    <source>
        <dbReference type="ARBA" id="ARBA00022840"/>
    </source>
</evidence>
<evidence type="ECO:0000259" key="10">
    <source>
        <dbReference type="Pfam" id="PF19269"/>
    </source>
</evidence>
<feature type="short sequence motif" description="'HIGH' region" evidence="8">
    <location>
        <begin position="22"/>
        <end position="32"/>
    </location>
</feature>
<reference evidence="11" key="1">
    <citation type="journal article" date="2014" name="Int. J. Syst. Evol. Microbiol.">
        <title>Complete genome sequence of Corynebacterium casei LMG S-19264T (=DSM 44701T), isolated from a smear-ripened cheese.</title>
        <authorList>
            <consortium name="US DOE Joint Genome Institute (JGI-PGF)"/>
            <person name="Walter F."/>
            <person name="Albersmeier A."/>
            <person name="Kalinowski J."/>
            <person name="Ruckert C."/>
        </authorList>
    </citation>
    <scope>NUCLEOTIDE SEQUENCE</scope>
    <source>
        <strain evidence="11">VKM B-2555</strain>
    </source>
</reference>
<feature type="short sequence motif" description="'KMSKS' region" evidence="8">
    <location>
        <begin position="253"/>
        <end position="257"/>
    </location>
</feature>
<evidence type="ECO:0000256" key="6">
    <source>
        <dbReference type="ARBA" id="ARBA00022917"/>
    </source>
</evidence>
<dbReference type="SUPFAM" id="SSF48163">
    <property type="entry name" value="An anticodon-binding domain of class I aminoacyl-tRNA synthetases"/>
    <property type="match status" value="1"/>
</dbReference>
<evidence type="ECO:0000256" key="7">
    <source>
        <dbReference type="ARBA" id="ARBA00023146"/>
    </source>
</evidence>
<evidence type="ECO:0000256" key="2">
    <source>
        <dbReference type="ARBA" id="ARBA00022490"/>
    </source>
</evidence>
<comment type="caution">
    <text evidence="11">The sequence shown here is derived from an EMBL/GenBank/DDBJ whole genome shotgun (WGS) entry which is preliminary data.</text>
</comment>
<accession>A0A9W6JCY1</accession>
<dbReference type="Proteomes" id="UP001143364">
    <property type="component" value="Unassembled WGS sequence"/>
</dbReference>
<comment type="subcellular location">
    <subcellularLocation>
        <location evidence="8">Cytoplasm</location>
    </subcellularLocation>
</comment>
<dbReference type="Pfam" id="PF00749">
    <property type="entry name" value="tRNA-synt_1c"/>
    <property type="match status" value="1"/>
</dbReference>
<evidence type="ECO:0000313" key="12">
    <source>
        <dbReference type="Proteomes" id="UP001143364"/>
    </source>
</evidence>
<keyword evidence="4 8" id="KW-0547">Nucleotide-binding</keyword>
<comment type="function">
    <text evidence="8">Catalyzes the attachment of glutamate to tRNA(Glu) in a two-step reaction: glutamate is first activated by ATP to form Glu-AMP and then transferred to the acceptor end of tRNA(Glu).</text>
</comment>
<organism evidence="11 12">
    <name type="scientific">Methylopila jiangsuensis</name>
    <dbReference type="NCBI Taxonomy" id="586230"/>
    <lineage>
        <taxon>Bacteria</taxon>
        <taxon>Pseudomonadati</taxon>
        <taxon>Pseudomonadota</taxon>
        <taxon>Alphaproteobacteria</taxon>
        <taxon>Hyphomicrobiales</taxon>
        <taxon>Methylopilaceae</taxon>
        <taxon>Methylopila</taxon>
    </lineage>
</organism>
<dbReference type="PANTHER" id="PTHR43311:SF2">
    <property type="entry name" value="GLUTAMATE--TRNA LIGASE, MITOCHONDRIAL-RELATED"/>
    <property type="match status" value="1"/>
</dbReference>
<dbReference type="InterPro" id="IPR049940">
    <property type="entry name" value="GluQ/Sye"/>
</dbReference>
<dbReference type="HAMAP" id="MF_00022">
    <property type="entry name" value="Glu_tRNA_synth_type1"/>
    <property type="match status" value="1"/>
</dbReference>
<dbReference type="Gene3D" id="3.40.50.620">
    <property type="entry name" value="HUPs"/>
    <property type="match status" value="1"/>
</dbReference>
<dbReference type="AlphaFoldDB" id="A0A9W6JCY1"/>
<dbReference type="GO" id="GO:0005524">
    <property type="term" value="F:ATP binding"/>
    <property type="evidence" value="ECO:0007669"/>
    <property type="project" value="UniProtKB-UniRule"/>
</dbReference>
<dbReference type="InterPro" id="IPR045462">
    <property type="entry name" value="aa-tRNA-synth_I_cd-bd"/>
</dbReference>
<keyword evidence="12" id="KW-1185">Reference proteome</keyword>
<dbReference type="InterPro" id="IPR014729">
    <property type="entry name" value="Rossmann-like_a/b/a_fold"/>
</dbReference>
<dbReference type="InterPro" id="IPR020751">
    <property type="entry name" value="aa-tRNA-synth_I_codon-bd_sub2"/>
</dbReference>
<dbReference type="GO" id="GO:0000049">
    <property type="term" value="F:tRNA binding"/>
    <property type="evidence" value="ECO:0007669"/>
    <property type="project" value="InterPro"/>
</dbReference>
<dbReference type="EMBL" id="BSFK01000004">
    <property type="protein sequence ID" value="GLK74987.1"/>
    <property type="molecule type" value="Genomic_DNA"/>
</dbReference>
<dbReference type="InterPro" id="IPR004527">
    <property type="entry name" value="Glu-tRNA-ligase_bac/mito"/>
</dbReference>
<dbReference type="InterPro" id="IPR000924">
    <property type="entry name" value="Glu/Gln-tRNA-synth"/>
</dbReference>
<dbReference type="InterPro" id="IPR020058">
    <property type="entry name" value="Glu/Gln-tRNA-synth_Ib_cat-dom"/>
</dbReference>
<dbReference type="GO" id="GO:0004818">
    <property type="term" value="F:glutamate-tRNA ligase activity"/>
    <property type="evidence" value="ECO:0007669"/>
    <property type="project" value="UniProtKB-UniRule"/>
</dbReference>
<gene>
    <name evidence="11" type="primary">gltX_1</name>
    <name evidence="8" type="synonym">gltX</name>
    <name evidence="11" type="ORF">GCM10008171_02410</name>
</gene>
<dbReference type="SUPFAM" id="SSF52374">
    <property type="entry name" value="Nucleotidylyl transferase"/>
    <property type="match status" value="1"/>
</dbReference>
<keyword evidence="2 8" id="KW-0963">Cytoplasm</keyword>
<feature type="domain" description="Glutamyl/glutaminyl-tRNA synthetase class Ib catalytic" evidence="9">
    <location>
        <begin position="18"/>
        <end position="319"/>
    </location>
</feature>
<dbReference type="InterPro" id="IPR001412">
    <property type="entry name" value="aa-tRNA-synth_I_CS"/>
</dbReference>
<comment type="catalytic activity">
    <reaction evidence="8">
        <text>tRNA(Glu) + L-glutamate + ATP = L-glutamyl-tRNA(Glu) + AMP + diphosphate</text>
        <dbReference type="Rhea" id="RHEA:23540"/>
        <dbReference type="Rhea" id="RHEA-COMP:9663"/>
        <dbReference type="Rhea" id="RHEA-COMP:9680"/>
        <dbReference type="ChEBI" id="CHEBI:29985"/>
        <dbReference type="ChEBI" id="CHEBI:30616"/>
        <dbReference type="ChEBI" id="CHEBI:33019"/>
        <dbReference type="ChEBI" id="CHEBI:78442"/>
        <dbReference type="ChEBI" id="CHEBI:78520"/>
        <dbReference type="ChEBI" id="CHEBI:456215"/>
        <dbReference type="EC" id="6.1.1.17"/>
    </reaction>
</comment>
<keyword evidence="6 8" id="KW-0648">Protein biosynthesis</keyword>
<dbReference type="PRINTS" id="PR00987">
    <property type="entry name" value="TRNASYNTHGLU"/>
</dbReference>
<comment type="subunit">
    <text evidence="8">Monomer.</text>
</comment>
<evidence type="ECO:0000259" key="9">
    <source>
        <dbReference type="Pfam" id="PF00749"/>
    </source>
</evidence>
<protein>
    <recommendedName>
        <fullName evidence="8">Glutamate--tRNA ligase</fullName>
        <ecNumber evidence="8">6.1.1.17</ecNumber>
    </recommendedName>
    <alternativeName>
        <fullName evidence="8">Glutamyl-tRNA synthetase</fullName>
        <shortName evidence="8">GluRS</shortName>
    </alternativeName>
</protein>
<evidence type="ECO:0000313" key="11">
    <source>
        <dbReference type="EMBL" id="GLK74987.1"/>
    </source>
</evidence>
<evidence type="ECO:0000256" key="4">
    <source>
        <dbReference type="ARBA" id="ARBA00022741"/>
    </source>
</evidence>
<proteinExistence type="inferred from homology"/>
<reference evidence="11" key="2">
    <citation type="submission" date="2023-01" db="EMBL/GenBank/DDBJ databases">
        <authorList>
            <person name="Sun Q."/>
            <person name="Evtushenko L."/>
        </authorList>
    </citation>
    <scope>NUCLEOTIDE SEQUENCE</scope>
    <source>
        <strain evidence="11">VKM B-2555</strain>
    </source>
</reference>
<name>A0A9W6JCY1_9HYPH</name>
<dbReference type="GO" id="GO:0005829">
    <property type="term" value="C:cytosol"/>
    <property type="evidence" value="ECO:0007669"/>
    <property type="project" value="TreeGrafter"/>
</dbReference>
<feature type="domain" description="Aminoacyl-tRNA synthetase class I anticodon-binding" evidence="10">
    <location>
        <begin position="383"/>
        <end position="461"/>
    </location>
</feature>
<dbReference type="Pfam" id="PF19269">
    <property type="entry name" value="Anticodon_2"/>
    <property type="match status" value="1"/>
</dbReference>
<keyword evidence="3 8" id="KW-0436">Ligase</keyword>
<evidence type="ECO:0000256" key="1">
    <source>
        <dbReference type="ARBA" id="ARBA00007894"/>
    </source>
</evidence>
<dbReference type="EC" id="6.1.1.17" evidence="8"/>
<keyword evidence="5 8" id="KW-0067">ATP-binding</keyword>
<dbReference type="PROSITE" id="PS00178">
    <property type="entry name" value="AA_TRNA_LIGASE_I"/>
    <property type="match status" value="1"/>
</dbReference>
<comment type="caution">
    <text evidence="8">Lacks conserved residue(s) required for the propagation of feature annotation.</text>
</comment>
<feature type="binding site" evidence="8">
    <location>
        <position position="256"/>
    </location>
    <ligand>
        <name>ATP</name>
        <dbReference type="ChEBI" id="CHEBI:30616"/>
    </ligand>
</feature>
<dbReference type="InterPro" id="IPR008925">
    <property type="entry name" value="aa_tRNA-synth_I_cd-bd_sf"/>
</dbReference>
<evidence type="ECO:0000256" key="8">
    <source>
        <dbReference type="HAMAP-Rule" id="MF_00022"/>
    </source>
</evidence>
<sequence length="463" mass="49568">MGAGLRPLTGTDDLMSVLRFAPSPTGRLHLGNARTLLLNALLARRDGGRFLLRLDDTDRERVREEYVDAIRADLAWLGLTPDGEARQSERTALYEAAFERLKAAGRLYPAYESEAELDRARKLARASGRPPLYDRAALRLTPERRAALEAEGRRPHWRFRLTGGRVAWEDDVRGAQEIDLGSLSDPVVRRDDGSFLYVFTSVVDDADMGVTAVVRGEDHVANTAVQLDLFAALGAAPPAFAHHNLLTSAEGDGLSKRTGALALATLRDEGVEALAVAAYATLIGSAEAVRPVASLDDLAGLLDLKRLSRAPAQVDMGELRALSEKTLHALPFETVAARLEAAGVGGGAAFWNTVRGNLATLGDAATWWAIAADDGFPAPPAEAEHAATLQKALELLPPEPWDETTWKAWTGAVSTATGAKGRALFQPLRLALTGAAHGPELARLLPFIGRARAADRLTRAIGG</sequence>
<dbReference type="Gene3D" id="1.10.10.350">
    <property type="match status" value="1"/>
</dbReference>
<keyword evidence="7 8" id="KW-0030">Aminoacyl-tRNA synthetase</keyword>
<evidence type="ECO:0000256" key="3">
    <source>
        <dbReference type="ARBA" id="ARBA00022598"/>
    </source>
</evidence>